<feature type="region of interest" description="Disordered" evidence="1">
    <location>
        <begin position="1"/>
        <end position="57"/>
    </location>
</feature>
<accession>A0A091CQC3</accession>
<organism evidence="2 3">
    <name type="scientific">Fukomys damarensis</name>
    <name type="common">Damaraland mole rat</name>
    <name type="synonym">Cryptomys damarensis</name>
    <dbReference type="NCBI Taxonomy" id="885580"/>
    <lineage>
        <taxon>Eukaryota</taxon>
        <taxon>Metazoa</taxon>
        <taxon>Chordata</taxon>
        <taxon>Craniata</taxon>
        <taxon>Vertebrata</taxon>
        <taxon>Euteleostomi</taxon>
        <taxon>Mammalia</taxon>
        <taxon>Eutheria</taxon>
        <taxon>Euarchontoglires</taxon>
        <taxon>Glires</taxon>
        <taxon>Rodentia</taxon>
        <taxon>Hystricomorpha</taxon>
        <taxon>Bathyergidae</taxon>
        <taxon>Fukomys</taxon>
    </lineage>
</organism>
<proteinExistence type="predicted"/>
<evidence type="ECO:0000256" key="1">
    <source>
        <dbReference type="SAM" id="MobiDB-lite"/>
    </source>
</evidence>
<reference evidence="2 3" key="1">
    <citation type="submission" date="2013-11" db="EMBL/GenBank/DDBJ databases">
        <title>The Damaraland mole rat (Fukomys damarensis) genome and evolution of African mole rats.</title>
        <authorList>
            <person name="Gladyshev V.N."/>
            <person name="Fang X."/>
        </authorList>
    </citation>
    <scope>NUCLEOTIDE SEQUENCE [LARGE SCALE GENOMIC DNA]</scope>
    <source>
        <tissue evidence="2">Liver</tissue>
    </source>
</reference>
<name>A0A091CQC3_FUKDA</name>
<feature type="compositionally biased region" description="Polar residues" evidence="1">
    <location>
        <begin position="141"/>
        <end position="155"/>
    </location>
</feature>
<evidence type="ECO:0000313" key="2">
    <source>
        <dbReference type="EMBL" id="KFO19485.1"/>
    </source>
</evidence>
<evidence type="ECO:0000313" key="3">
    <source>
        <dbReference type="Proteomes" id="UP000028990"/>
    </source>
</evidence>
<dbReference type="Proteomes" id="UP000028990">
    <property type="component" value="Unassembled WGS sequence"/>
</dbReference>
<dbReference type="AlphaFoldDB" id="A0A091CQC3"/>
<dbReference type="EMBL" id="KN125031">
    <property type="protein sequence ID" value="KFO19485.1"/>
    <property type="molecule type" value="Genomic_DNA"/>
</dbReference>
<protein>
    <submittedName>
        <fullName evidence="2">Uncharacterized protein</fullName>
    </submittedName>
</protein>
<sequence length="155" mass="17282">MFAPHSTLDHIKEEDETPPTPTRAGPCPATGHRFEGEQRQRAVSSEDTEGGAARRHARVRRRHLLLGRLRILERQVQRTQNGDRQHVDCGDSRLCVCRDSEDDSSQEFARIVLICWVPSSLGVALCCHFSLGTVGPKGDPDSTNGWRQPTRGFSP</sequence>
<feature type="region of interest" description="Disordered" evidence="1">
    <location>
        <begin position="136"/>
        <end position="155"/>
    </location>
</feature>
<gene>
    <name evidence="2" type="ORF">H920_19128</name>
</gene>
<keyword evidence="3" id="KW-1185">Reference proteome</keyword>